<dbReference type="InterPro" id="IPR052931">
    <property type="entry name" value="Prophage_regulatory_activator"/>
</dbReference>
<dbReference type="Gene3D" id="1.10.238.160">
    <property type="match status" value="1"/>
</dbReference>
<keyword evidence="2" id="KW-1185">Reference proteome</keyword>
<protein>
    <submittedName>
        <fullName evidence="1">AlpA family transcriptional regulator</fullName>
    </submittedName>
</protein>
<evidence type="ECO:0000313" key="2">
    <source>
        <dbReference type="Proteomes" id="UP000744555"/>
    </source>
</evidence>
<dbReference type="InterPro" id="IPR009061">
    <property type="entry name" value="DNA-bd_dom_put_sf"/>
</dbReference>
<dbReference type="EMBL" id="LZEU01000001">
    <property type="protein sequence ID" value="MBC9251138.1"/>
    <property type="molecule type" value="Genomic_DNA"/>
</dbReference>
<dbReference type="PANTHER" id="PTHR36154">
    <property type="entry name" value="DNA-BINDING TRANSCRIPTIONAL ACTIVATOR ALPA"/>
    <property type="match status" value="1"/>
</dbReference>
<name>A0ABR7S105_AQUAC</name>
<accession>A0ABR7S105</accession>
<dbReference type="RefSeq" id="WP_187806437.1">
    <property type="nucleotide sequence ID" value="NZ_JBHOFL010000007.1"/>
</dbReference>
<dbReference type="Pfam" id="PF05930">
    <property type="entry name" value="Phage_AlpA"/>
    <property type="match status" value="1"/>
</dbReference>
<dbReference type="PANTHER" id="PTHR36154:SF1">
    <property type="entry name" value="DNA-BINDING TRANSCRIPTIONAL ACTIVATOR ALPA"/>
    <property type="match status" value="1"/>
</dbReference>
<organism evidence="1 2">
    <name type="scientific">Aquipseudomonas alcaligenes</name>
    <name type="common">Pseudomonas alcaligenes</name>
    <dbReference type="NCBI Taxonomy" id="43263"/>
    <lineage>
        <taxon>Bacteria</taxon>
        <taxon>Pseudomonadati</taxon>
        <taxon>Pseudomonadota</taxon>
        <taxon>Gammaproteobacteria</taxon>
        <taxon>Pseudomonadales</taxon>
        <taxon>Pseudomonadaceae</taxon>
        <taxon>Aquipseudomonas</taxon>
    </lineage>
</organism>
<sequence>MRLIRLKEVMRVTGLARSTVYKYIAEESFPKPVSLGERSVGWVDDEVQDWIMARVEERNVAQGAAVKSGRLSLAC</sequence>
<proteinExistence type="predicted"/>
<dbReference type="InterPro" id="IPR010260">
    <property type="entry name" value="AlpA"/>
</dbReference>
<comment type="caution">
    <text evidence="1">The sequence shown here is derived from an EMBL/GenBank/DDBJ whole genome shotgun (WGS) entry which is preliminary data.</text>
</comment>
<dbReference type="SUPFAM" id="SSF46955">
    <property type="entry name" value="Putative DNA-binding domain"/>
    <property type="match status" value="1"/>
</dbReference>
<reference evidence="1 2" key="1">
    <citation type="submission" date="2016-06" db="EMBL/GenBank/DDBJ databases">
        <authorList>
            <person name="Ramos C."/>
            <person name="Pintado A."/>
            <person name="Crespo-Gomez J.I."/>
        </authorList>
    </citation>
    <scope>NUCLEOTIDE SEQUENCE [LARGE SCALE GENOMIC DNA]</scope>
    <source>
        <strain evidence="1 2">AVO110</strain>
    </source>
</reference>
<evidence type="ECO:0000313" key="1">
    <source>
        <dbReference type="EMBL" id="MBC9251138.1"/>
    </source>
</evidence>
<gene>
    <name evidence="1" type="ORF">A9179_12705</name>
</gene>
<dbReference type="Proteomes" id="UP000744555">
    <property type="component" value="Unassembled WGS sequence"/>
</dbReference>